<evidence type="ECO:0000313" key="1">
    <source>
        <dbReference type="EMBL" id="GMM44709.1"/>
    </source>
</evidence>
<dbReference type="PANTHER" id="PTHR14269:SF57">
    <property type="entry name" value="SUPERFAMILY HYDROLASE, PUTATIVE (AFU_ORTHOLOGUE AFUA_2G02580)-RELATED"/>
    <property type="match status" value="1"/>
</dbReference>
<dbReference type="EMBL" id="BTGB01000001">
    <property type="protein sequence ID" value="GMM44709.1"/>
    <property type="molecule type" value="Genomic_DNA"/>
</dbReference>
<accession>A0AAV5QZR0</accession>
<gene>
    <name evidence="1" type="ORF">DAPK24_012840</name>
</gene>
<dbReference type="GO" id="GO:0046474">
    <property type="term" value="P:glycerophospholipid biosynthetic process"/>
    <property type="evidence" value="ECO:0007669"/>
    <property type="project" value="TreeGrafter"/>
</dbReference>
<dbReference type="NCBIfam" id="TIGR01456">
    <property type="entry name" value="CECR5"/>
    <property type="match status" value="1"/>
</dbReference>
<dbReference type="AlphaFoldDB" id="A0AAV5QZR0"/>
<dbReference type="Pfam" id="PF13344">
    <property type="entry name" value="Hydrolase_6"/>
    <property type="match status" value="1"/>
</dbReference>
<comment type="caution">
    <text evidence="1">The sequence shown here is derived from an EMBL/GenBank/DDBJ whole genome shotgun (WGS) entry which is preliminary data.</text>
</comment>
<dbReference type="Gene3D" id="3.40.50.1000">
    <property type="entry name" value="HAD superfamily/HAD-like"/>
    <property type="match status" value="2"/>
</dbReference>
<dbReference type="Pfam" id="PF13242">
    <property type="entry name" value="Hydrolase_like"/>
    <property type="match status" value="1"/>
</dbReference>
<protein>
    <recommendedName>
        <fullName evidence="3">TIGR01456 family HAD hydrolase</fullName>
    </recommendedName>
</protein>
<dbReference type="InterPro" id="IPR050324">
    <property type="entry name" value="CDP-alcohol_PTase-I"/>
</dbReference>
<dbReference type="SUPFAM" id="SSF56784">
    <property type="entry name" value="HAD-like"/>
    <property type="match status" value="1"/>
</dbReference>
<keyword evidence="2" id="KW-1185">Reference proteome</keyword>
<evidence type="ECO:0008006" key="3">
    <source>
        <dbReference type="Google" id="ProtNLM"/>
    </source>
</evidence>
<proteinExistence type="predicted"/>
<dbReference type="InterPro" id="IPR023214">
    <property type="entry name" value="HAD_sf"/>
</dbReference>
<dbReference type="InterPro" id="IPR006353">
    <property type="entry name" value="HAD-SF_hydro_IIA_CECR5"/>
</dbReference>
<reference evidence="1 2" key="1">
    <citation type="journal article" date="2023" name="Elife">
        <title>Identification of key yeast species and microbe-microbe interactions impacting larval growth of Drosophila in the wild.</title>
        <authorList>
            <person name="Mure A."/>
            <person name="Sugiura Y."/>
            <person name="Maeda R."/>
            <person name="Honda K."/>
            <person name="Sakurai N."/>
            <person name="Takahashi Y."/>
            <person name="Watada M."/>
            <person name="Katoh T."/>
            <person name="Gotoh A."/>
            <person name="Gotoh Y."/>
            <person name="Taniguchi I."/>
            <person name="Nakamura K."/>
            <person name="Hayashi T."/>
            <person name="Katayama T."/>
            <person name="Uemura T."/>
            <person name="Hattori Y."/>
        </authorList>
    </citation>
    <scope>NUCLEOTIDE SEQUENCE [LARGE SCALE GENOMIC DNA]</scope>
    <source>
        <strain evidence="1 2">PK-24</strain>
    </source>
</reference>
<dbReference type="Proteomes" id="UP001378960">
    <property type="component" value="Unassembled WGS sequence"/>
</dbReference>
<sequence length="370" mass="42183">MKLTRSFTRFYTTCNFINHKSPIPKTPIAFAFDIDGVLLHSKTPIPKAIETLKYLKTNKIPFILLTNGGGYTEKIRLDSLNNLLSNTNIEIDQLVQSHTPMKYLTNKFNNVLVIGGIDPFTRDAAINYGFKKVLRPIDFVKENPNIWPFVKYSKEEIDKYSISFNINEPIDAIMVFNDPRDMGTDLQIILDLLCSKNGLIGTKRDYISNKPSIPIIFSNNDLLWSANYKIPRFGQGAFRIAIRELYKELNNGNELNDTVYGKPQIESYAFADKVLIDYWRKLNNLKSIGSELTFLQSYSNEYFDNVVMVGDNPKSDIAGGNNFGWETALVKTGVYKDGDFEIDRNLAKPTLGVFNDVYDAVMQSIEKVRK</sequence>
<dbReference type="InterPro" id="IPR006357">
    <property type="entry name" value="HAD-SF_hydro_IIA"/>
</dbReference>
<dbReference type="NCBIfam" id="TIGR01460">
    <property type="entry name" value="HAD-SF-IIA"/>
    <property type="match status" value="1"/>
</dbReference>
<evidence type="ECO:0000313" key="2">
    <source>
        <dbReference type="Proteomes" id="UP001378960"/>
    </source>
</evidence>
<dbReference type="InterPro" id="IPR036412">
    <property type="entry name" value="HAD-like_sf"/>
</dbReference>
<organism evidence="1 2">
    <name type="scientific">Pichia kluyveri</name>
    <name type="common">Yeast</name>
    <dbReference type="NCBI Taxonomy" id="36015"/>
    <lineage>
        <taxon>Eukaryota</taxon>
        <taxon>Fungi</taxon>
        <taxon>Dikarya</taxon>
        <taxon>Ascomycota</taxon>
        <taxon>Saccharomycotina</taxon>
        <taxon>Pichiomycetes</taxon>
        <taxon>Pichiales</taxon>
        <taxon>Pichiaceae</taxon>
        <taxon>Pichia</taxon>
    </lineage>
</organism>
<name>A0AAV5QZR0_PICKL</name>
<dbReference type="GO" id="GO:0005739">
    <property type="term" value="C:mitochondrion"/>
    <property type="evidence" value="ECO:0007669"/>
    <property type="project" value="TreeGrafter"/>
</dbReference>
<dbReference type="PANTHER" id="PTHR14269">
    <property type="entry name" value="CDP-DIACYLGLYCEROL--GLYCEROL-3-PHOSPHATE 3-PHOSPHATIDYLTRANSFERASE-RELATED"/>
    <property type="match status" value="1"/>
</dbReference>